<evidence type="ECO:0000256" key="7">
    <source>
        <dbReference type="ARBA" id="ARBA00023136"/>
    </source>
</evidence>
<dbReference type="GO" id="GO:0006820">
    <property type="term" value="P:monoatomic anion transport"/>
    <property type="evidence" value="ECO:0007669"/>
    <property type="project" value="TreeGrafter"/>
</dbReference>
<evidence type="ECO:0000256" key="6">
    <source>
        <dbReference type="ARBA" id="ARBA00023065"/>
    </source>
</evidence>
<dbReference type="PIRSF" id="PIRSF017209">
    <property type="entry name" value="Memb_At2g17000_prd"/>
    <property type="match status" value="1"/>
</dbReference>
<evidence type="ECO:0000256" key="11">
    <source>
        <dbReference type="SAM" id="Phobius"/>
    </source>
</evidence>
<dbReference type="EMBL" id="BPVZ01000015">
    <property type="protein sequence ID" value="GKV00078.1"/>
    <property type="molecule type" value="Genomic_DNA"/>
</dbReference>
<feature type="transmembrane region" description="Helical" evidence="11">
    <location>
        <begin position="276"/>
        <end position="296"/>
    </location>
</feature>
<dbReference type="Pfam" id="PF00924">
    <property type="entry name" value="MS_channel_2nd"/>
    <property type="match status" value="1"/>
</dbReference>
<dbReference type="SUPFAM" id="SSF50182">
    <property type="entry name" value="Sm-like ribonucleoproteins"/>
    <property type="match status" value="1"/>
</dbReference>
<accession>A0AAV5ILS6</accession>
<gene>
    <name evidence="13" type="ORF">SLEP1_g12830</name>
</gene>
<keyword evidence="14" id="KW-1185">Reference proteome</keyword>
<evidence type="ECO:0000256" key="4">
    <source>
        <dbReference type="ARBA" id="ARBA00022692"/>
    </source>
</evidence>
<evidence type="ECO:0000313" key="13">
    <source>
        <dbReference type="EMBL" id="GKV00078.1"/>
    </source>
</evidence>
<evidence type="ECO:0000256" key="10">
    <source>
        <dbReference type="SAM" id="MobiDB-lite"/>
    </source>
</evidence>
<dbReference type="InterPro" id="IPR010920">
    <property type="entry name" value="LSM_dom_sf"/>
</dbReference>
<dbReference type="GO" id="GO:0050982">
    <property type="term" value="P:detection of mechanical stimulus"/>
    <property type="evidence" value="ECO:0007669"/>
    <property type="project" value="TreeGrafter"/>
</dbReference>
<comment type="caution">
    <text evidence="13">The sequence shown here is derived from an EMBL/GenBank/DDBJ whole genome shotgun (WGS) entry which is preliminary data.</text>
</comment>
<feature type="region of interest" description="Disordered" evidence="10">
    <location>
        <begin position="1"/>
        <end position="111"/>
    </location>
</feature>
<reference evidence="13 14" key="1">
    <citation type="journal article" date="2021" name="Commun. Biol.">
        <title>The genome of Shorea leprosula (Dipterocarpaceae) highlights the ecological relevance of drought in aseasonal tropical rainforests.</title>
        <authorList>
            <person name="Ng K.K.S."/>
            <person name="Kobayashi M.J."/>
            <person name="Fawcett J.A."/>
            <person name="Hatakeyama M."/>
            <person name="Paape T."/>
            <person name="Ng C.H."/>
            <person name="Ang C.C."/>
            <person name="Tnah L.H."/>
            <person name="Lee C.T."/>
            <person name="Nishiyama T."/>
            <person name="Sese J."/>
            <person name="O'Brien M.J."/>
            <person name="Copetti D."/>
            <person name="Mohd Noor M.I."/>
            <person name="Ong R.C."/>
            <person name="Putra M."/>
            <person name="Sireger I.Z."/>
            <person name="Indrioko S."/>
            <person name="Kosugi Y."/>
            <person name="Izuno A."/>
            <person name="Isagi Y."/>
            <person name="Lee S.L."/>
            <person name="Shimizu K.K."/>
        </authorList>
    </citation>
    <scope>NUCLEOTIDE SEQUENCE [LARGE SCALE GENOMIC DNA]</scope>
    <source>
        <strain evidence="13">214</strain>
    </source>
</reference>
<keyword evidence="5 11" id="KW-1133">Transmembrane helix</keyword>
<dbReference type="InterPro" id="IPR023408">
    <property type="entry name" value="MscS_beta-dom_sf"/>
</dbReference>
<dbReference type="Gene3D" id="2.30.30.60">
    <property type="match status" value="1"/>
</dbReference>
<feature type="transmembrane region" description="Helical" evidence="11">
    <location>
        <begin position="572"/>
        <end position="595"/>
    </location>
</feature>
<evidence type="ECO:0000256" key="1">
    <source>
        <dbReference type="ARBA" id="ARBA00004141"/>
    </source>
</evidence>
<sequence>MAEKKKSPSTEVVITVSGEESPKEPNGSASREAESLPPIRGAQDTFNKPSTESSVCSAAVAKPVSMGSSSPEISRFTPSPNKPPKVPTPPESTLTRRRTVTRSRSVYSKSKARFEEQPYHVDASSFEENTTAWQEQAGGNSPYRGSLSKASPNNSSTRSTALNPPDLFGEVEYEEIFKLVEKSNEKRRRVKPMVIIEWAIVVSITACLVAGLTVEKLKKCIFWGLEFWKWCVLAMVIFCGLLITTWFMHLVVFLIERNFILRKKVLYFVHGLKKTVQVFIWLSFVLLTWVLLFLGIERSKTATNILEHVTWTLASILIGAFLWLLKTLLLKILASNFHMNKFFDRIQDSVFHQYVLQTLSGPPLVEEAERIGRSPTTGHLSFRNIKGKGGKEKRLIDMGKVHKMKREKVSAWTMKTLVDGIMNSRLSTISNELDESAYDEGAEQTDNEITNEMQAAAAAYHIFKNVVRPGCRYIDEDALLRFMIKEEVDLVLPLFEGAETSRQIDINALTYWVVKVYKERKALAHALNDTKTAVKQLHKIVAVILIIITLIIWLLLMGIANTKVLFLISSQFVAAAFLFGNTCKNIFEAIIFVFVMHPFDVGDRCVVDGLQLLVEEMNILTTVFLKLDNEKLYYPNSVLATKPIGNYYRSPDMVDNVEFSIDFATSAEKIGKLKEKIKEYLEGNPLHWHPGHSVIVKEIVKVNSIKMGLFCTHTMNFQDFGEKTRRRTELVLELKKIFEELDIKFNLLPQPVHIRPIGSQDSEPTAQSSRS</sequence>
<dbReference type="Proteomes" id="UP001054252">
    <property type="component" value="Unassembled WGS sequence"/>
</dbReference>
<evidence type="ECO:0000256" key="2">
    <source>
        <dbReference type="ARBA" id="ARBA00008017"/>
    </source>
</evidence>
<evidence type="ECO:0000256" key="9">
    <source>
        <dbReference type="PIRNR" id="PIRNR017209"/>
    </source>
</evidence>
<keyword evidence="6" id="KW-0406">Ion transport</keyword>
<evidence type="ECO:0000256" key="8">
    <source>
        <dbReference type="ARBA" id="ARBA00023303"/>
    </source>
</evidence>
<keyword evidence="7 9" id="KW-0472">Membrane</keyword>
<dbReference type="GO" id="GO:0005886">
    <property type="term" value="C:plasma membrane"/>
    <property type="evidence" value="ECO:0007669"/>
    <property type="project" value="UniProtKB-UniRule"/>
</dbReference>
<evidence type="ECO:0000313" key="14">
    <source>
        <dbReference type="Proteomes" id="UP001054252"/>
    </source>
</evidence>
<dbReference type="AlphaFoldDB" id="A0AAV5ILS6"/>
<feature type="transmembrane region" description="Helical" evidence="11">
    <location>
        <begin position="232"/>
        <end position="255"/>
    </location>
</feature>
<dbReference type="PANTHER" id="PTHR31618">
    <property type="entry name" value="MECHANOSENSITIVE ION CHANNEL PROTEIN 5"/>
    <property type="match status" value="1"/>
</dbReference>
<feature type="compositionally biased region" description="Polar residues" evidence="10">
    <location>
        <begin position="148"/>
        <end position="162"/>
    </location>
</feature>
<feature type="transmembrane region" description="Helical" evidence="11">
    <location>
        <begin position="194"/>
        <end position="212"/>
    </location>
</feature>
<keyword evidence="4 11" id="KW-0812">Transmembrane</keyword>
<keyword evidence="3" id="KW-0813">Transport</keyword>
<dbReference type="InterPro" id="IPR016688">
    <property type="entry name" value="MscS-like_plants/fungi"/>
</dbReference>
<feature type="compositionally biased region" description="Polar residues" evidence="10">
    <location>
        <begin position="44"/>
        <end position="56"/>
    </location>
</feature>
<keyword evidence="8" id="KW-0407">Ion channel</keyword>
<proteinExistence type="inferred from homology"/>
<dbReference type="InterPro" id="IPR006685">
    <property type="entry name" value="MscS_channel_2nd"/>
</dbReference>
<evidence type="ECO:0000259" key="12">
    <source>
        <dbReference type="Pfam" id="PF00924"/>
    </source>
</evidence>
<dbReference type="FunFam" id="2.30.30.60:FF:000003">
    <property type="entry name" value="Predicted mechanosensitive ion channel"/>
    <property type="match status" value="1"/>
</dbReference>
<evidence type="ECO:0000256" key="5">
    <source>
        <dbReference type="ARBA" id="ARBA00022989"/>
    </source>
</evidence>
<comment type="similarity">
    <text evidence="2 9">Belongs to the MscS (TC 1.A.23) family.</text>
</comment>
<dbReference type="PANTHER" id="PTHR31618:SF20">
    <property type="entry name" value="MECHANOSENSITIVE ION CHANNEL PROTEIN 10"/>
    <property type="match status" value="1"/>
</dbReference>
<feature type="transmembrane region" description="Helical" evidence="11">
    <location>
        <begin position="308"/>
        <end position="329"/>
    </location>
</feature>
<feature type="transmembrane region" description="Helical" evidence="11">
    <location>
        <begin position="540"/>
        <end position="560"/>
    </location>
</feature>
<feature type="domain" description="Mechanosensitive ion channel MscS" evidence="12">
    <location>
        <begin position="582"/>
        <end position="648"/>
    </location>
</feature>
<comment type="subcellular location">
    <subcellularLocation>
        <location evidence="1">Membrane</location>
        <topology evidence="1">Multi-pass membrane protein</topology>
    </subcellularLocation>
</comment>
<feature type="region of interest" description="Disordered" evidence="10">
    <location>
        <begin position="135"/>
        <end position="163"/>
    </location>
</feature>
<dbReference type="GO" id="GO:0008381">
    <property type="term" value="F:mechanosensitive monoatomic ion channel activity"/>
    <property type="evidence" value="ECO:0007669"/>
    <property type="project" value="TreeGrafter"/>
</dbReference>
<feature type="compositionally biased region" description="Pro residues" evidence="10">
    <location>
        <begin position="80"/>
        <end position="90"/>
    </location>
</feature>
<organism evidence="13 14">
    <name type="scientific">Rubroshorea leprosula</name>
    <dbReference type="NCBI Taxonomy" id="152421"/>
    <lineage>
        <taxon>Eukaryota</taxon>
        <taxon>Viridiplantae</taxon>
        <taxon>Streptophyta</taxon>
        <taxon>Embryophyta</taxon>
        <taxon>Tracheophyta</taxon>
        <taxon>Spermatophyta</taxon>
        <taxon>Magnoliopsida</taxon>
        <taxon>eudicotyledons</taxon>
        <taxon>Gunneridae</taxon>
        <taxon>Pentapetalae</taxon>
        <taxon>rosids</taxon>
        <taxon>malvids</taxon>
        <taxon>Malvales</taxon>
        <taxon>Dipterocarpaceae</taxon>
        <taxon>Rubroshorea</taxon>
    </lineage>
</organism>
<protein>
    <recommendedName>
        <fullName evidence="9">Mechanosensitive ion channel protein</fullName>
    </recommendedName>
</protein>
<name>A0AAV5ILS6_9ROSI</name>
<evidence type="ECO:0000256" key="3">
    <source>
        <dbReference type="ARBA" id="ARBA00022448"/>
    </source>
</evidence>